<reference evidence="4" key="1">
    <citation type="submission" date="2016-10" db="EMBL/GenBank/DDBJ databases">
        <authorList>
            <person name="Varghese N."/>
            <person name="Submissions S."/>
        </authorList>
    </citation>
    <scope>NUCLEOTIDE SEQUENCE [LARGE SCALE GENOMIC DNA]</scope>
    <source>
        <strain evidence="4">DSM 13327</strain>
    </source>
</reference>
<keyword evidence="1" id="KW-0535">Nitrogen fixation</keyword>
<dbReference type="InterPro" id="IPR000318">
    <property type="entry name" value="Nase_comp1_CS"/>
</dbReference>
<dbReference type="SUPFAM" id="SSF53807">
    <property type="entry name" value="Helical backbone' metal receptor"/>
    <property type="match status" value="1"/>
</dbReference>
<dbReference type="PANTHER" id="PTHR42956">
    <property type="entry name" value="NITROGENASE IRON-MOLYBDENUM COFACTOR BIOSYNTHESIS PROTEIN NIFE"/>
    <property type="match status" value="1"/>
</dbReference>
<evidence type="ECO:0000256" key="1">
    <source>
        <dbReference type="ARBA" id="ARBA00023231"/>
    </source>
</evidence>
<dbReference type="STRING" id="1123291.SAMN04490355_100167"/>
<dbReference type="PANTHER" id="PTHR42956:SF1">
    <property type="entry name" value="NITROGENASE IRON-MOLYBDENUM COFACTOR BIOSYNTHESIS PROTEIN NIFE"/>
    <property type="match status" value="1"/>
</dbReference>
<dbReference type="EMBL" id="FOTS01000001">
    <property type="protein sequence ID" value="SFL31506.1"/>
    <property type="molecule type" value="Genomic_DNA"/>
</dbReference>
<feature type="domain" description="Nitrogenase/oxidoreductase component 1" evidence="2">
    <location>
        <begin position="74"/>
        <end position="468"/>
    </location>
</feature>
<accession>A0A1I4GQW3</accession>
<dbReference type="GO" id="GO:0016163">
    <property type="term" value="F:nitrogenase activity"/>
    <property type="evidence" value="ECO:0007669"/>
    <property type="project" value="InterPro"/>
</dbReference>
<dbReference type="AlphaFoldDB" id="A0A1I4GQW3"/>
<keyword evidence="4" id="KW-1185">Reference proteome</keyword>
<dbReference type="Pfam" id="PF00148">
    <property type="entry name" value="Oxidored_nitro"/>
    <property type="match status" value="1"/>
</dbReference>
<dbReference type="Gene3D" id="3.40.50.1980">
    <property type="entry name" value="Nitrogenase molybdenum iron protein domain"/>
    <property type="match status" value="3"/>
</dbReference>
<sequence>MSLAFLFLFNLKMVAKGEKVMSINLSQPAVELRESRLKTITGYEGDAAELLSRNDIPNRERSFTQCGSCSADQVMNLLTQIQDAAVVEHGPAGCAGDIPMRNGVFRTGNKRMGYNVHNVKYLNTNLDEKDTIYGGGAKLEKAIREAKRRFNPKAIFVTTTCASAIIGDDVPGICNELEEEFGIPVIATLCEGFRTNIWATGFDSANHSILRKIVKPARQKQPDLINVISFEHKFLYESVFRQLGLRANHIVPLSTVEELERISEAVATVQYCETLGSYLAAGLEEHFGVLEIKAPAPFGIKASDELLREIGRIFHKEEEVEKVIISEKEKIAEDLERLRGRLTGKTAYIAAGGPLAYSIIALVKDLGMEVVGTSVWHHDQRYDNDDERLNFLRFGVETYGNFKVGVCNKQAFEVTNAINKYKPDIAITRHLATVWAAKLGVPSIFAGNEPTEMLYDGLIRFGQSIDDAISNPAYIKNVAKHSKLPYTDWWLKQGTYSFLRSEQNV</sequence>
<name>A0A1I4GQW3_9FIRM</name>
<dbReference type="OrthoDB" id="9767044at2"/>
<organism evidence="3 4">
    <name type="scientific">Pelosinus propionicus DSM 13327</name>
    <dbReference type="NCBI Taxonomy" id="1123291"/>
    <lineage>
        <taxon>Bacteria</taxon>
        <taxon>Bacillati</taxon>
        <taxon>Bacillota</taxon>
        <taxon>Negativicutes</taxon>
        <taxon>Selenomonadales</taxon>
        <taxon>Sporomusaceae</taxon>
        <taxon>Pelosinus</taxon>
    </lineage>
</organism>
<proteinExistence type="predicted"/>
<evidence type="ECO:0000259" key="2">
    <source>
        <dbReference type="Pfam" id="PF00148"/>
    </source>
</evidence>
<dbReference type="PROSITE" id="PS00090">
    <property type="entry name" value="NITROGENASE_1_2"/>
    <property type="match status" value="1"/>
</dbReference>
<gene>
    <name evidence="3" type="ORF">SAMN04490355_100167</name>
</gene>
<protein>
    <submittedName>
        <fullName evidence="3">Nitrogenase molybdenum-iron protein alpha chain</fullName>
    </submittedName>
</protein>
<evidence type="ECO:0000313" key="4">
    <source>
        <dbReference type="Proteomes" id="UP000199520"/>
    </source>
</evidence>
<dbReference type="InterPro" id="IPR000510">
    <property type="entry name" value="Nase/OxRdtase_comp1"/>
</dbReference>
<dbReference type="Proteomes" id="UP000199520">
    <property type="component" value="Unassembled WGS sequence"/>
</dbReference>
<evidence type="ECO:0000313" key="3">
    <source>
        <dbReference type="EMBL" id="SFL31506.1"/>
    </source>
</evidence>
<dbReference type="InterPro" id="IPR049939">
    <property type="entry name" value="NifE-like"/>
</dbReference>